<dbReference type="GO" id="GO:0015031">
    <property type="term" value="P:protein transport"/>
    <property type="evidence" value="ECO:0007669"/>
    <property type="project" value="UniProtKB-KW"/>
</dbReference>
<dbReference type="Proteomes" id="UP001295423">
    <property type="component" value="Unassembled WGS sequence"/>
</dbReference>
<accession>A0AAD2FR66</accession>
<feature type="transmembrane region" description="Helical" evidence="10">
    <location>
        <begin position="217"/>
        <end position="237"/>
    </location>
</feature>
<dbReference type="CDD" id="cd14824">
    <property type="entry name" value="Longin"/>
    <property type="match status" value="1"/>
</dbReference>
<evidence type="ECO:0000313" key="13">
    <source>
        <dbReference type="EMBL" id="CAJ1950140.1"/>
    </source>
</evidence>
<comment type="similarity">
    <text evidence="1">Belongs to the synaptobrevin family.</text>
</comment>
<dbReference type="PANTHER" id="PTHR21136">
    <property type="entry name" value="SNARE PROTEINS"/>
    <property type="match status" value="1"/>
</dbReference>
<feature type="domain" description="V-SNARE coiled-coil homology" evidence="12">
    <location>
        <begin position="153"/>
        <end position="213"/>
    </location>
</feature>
<gene>
    <name evidence="13" type="ORF">CYCCA115_LOCUS12442</name>
</gene>
<dbReference type="InterPro" id="IPR011012">
    <property type="entry name" value="Longin-like_dom_sf"/>
</dbReference>
<evidence type="ECO:0000256" key="6">
    <source>
        <dbReference type="ARBA" id="ARBA00023136"/>
    </source>
</evidence>
<keyword evidence="14" id="KW-1185">Reference proteome</keyword>
<evidence type="ECO:0000259" key="11">
    <source>
        <dbReference type="PROSITE" id="PS50859"/>
    </source>
</evidence>
<dbReference type="GO" id="GO:0016192">
    <property type="term" value="P:vesicle-mediated transport"/>
    <property type="evidence" value="ECO:0007669"/>
    <property type="project" value="InterPro"/>
</dbReference>
<evidence type="ECO:0000256" key="5">
    <source>
        <dbReference type="ARBA" id="ARBA00022989"/>
    </source>
</evidence>
<dbReference type="InterPro" id="IPR010908">
    <property type="entry name" value="Longin_dom"/>
</dbReference>
<dbReference type="EMBL" id="CAKOGP040001759">
    <property type="protein sequence ID" value="CAJ1950140.1"/>
    <property type="molecule type" value="Genomic_DNA"/>
</dbReference>
<keyword evidence="4" id="KW-0653">Protein transport</keyword>
<dbReference type="GO" id="GO:0016020">
    <property type="term" value="C:membrane"/>
    <property type="evidence" value="ECO:0007669"/>
    <property type="project" value="InterPro"/>
</dbReference>
<feature type="coiled-coil region" evidence="9">
    <location>
        <begin position="175"/>
        <end position="202"/>
    </location>
</feature>
<proteinExistence type="inferred from homology"/>
<keyword evidence="2" id="KW-0813">Transport</keyword>
<evidence type="ECO:0000256" key="10">
    <source>
        <dbReference type="SAM" id="Phobius"/>
    </source>
</evidence>
<dbReference type="SUPFAM" id="SSF58038">
    <property type="entry name" value="SNARE fusion complex"/>
    <property type="match status" value="1"/>
</dbReference>
<evidence type="ECO:0000256" key="8">
    <source>
        <dbReference type="PROSITE-ProRule" id="PRU00290"/>
    </source>
</evidence>
<evidence type="ECO:0000256" key="4">
    <source>
        <dbReference type="ARBA" id="ARBA00022927"/>
    </source>
</evidence>
<name>A0AAD2FR66_9STRA</name>
<protein>
    <recommendedName>
        <fullName evidence="15">V-SNARE coiled-coil homology domain-containing protein</fullName>
    </recommendedName>
</protein>
<dbReference type="GO" id="GO:0012505">
    <property type="term" value="C:endomembrane system"/>
    <property type="evidence" value="ECO:0007669"/>
    <property type="project" value="UniProtKB-SubCell"/>
</dbReference>
<keyword evidence="8 9" id="KW-0175">Coiled coil</keyword>
<dbReference type="PANTHER" id="PTHR21136:SF168">
    <property type="entry name" value="VESICLE-ASSOCIATED MEMBRANE PROTEIN 9"/>
    <property type="match status" value="1"/>
</dbReference>
<evidence type="ECO:0000256" key="2">
    <source>
        <dbReference type="ARBA" id="ARBA00022448"/>
    </source>
</evidence>
<comment type="subcellular location">
    <subcellularLocation>
        <location evidence="7">Endomembrane system</location>
        <topology evidence="7">Single-pass type IV membrane protein</topology>
    </subcellularLocation>
</comment>
<dbReference type="PROSITE" id="PS50892">
    <property type="entry name" value="V_SNARE"/>
    <property type="match status" value="1"/>
</dbReference>
<evidence type="ECO:0000256" key="7">
    <source>
        <dbReference type="ARBA" id="ARBA00046280"/>
    </source>
</evidence>
<keyword evidence="3 10" id="KW-0812">Transmembrane</keyword>
<feature type="domain" description="Longin" evidence="11">
    <location>
        <begin position="10"/>
        <end position="138"/>
    </location>
</feature>
<keyword evidence="5 10" id="KW-1133">Transmembrane helix</keyword>
<dbReference type="Gene3D" id="3.30.450.50">
    <property type="entry name" value="Longin domain"/>
    <property type="match status" value="1"/>
</dbReference>
<dbReference type="Gene3D" id="1.20.5.110">
    <property type="match status" value="1"/>
</dbReference>
<sequence>MSESSLRCVLVYRLEKAGKAICLAKYDHTYEASGGAASGRDDAFAEAVQGIISNDPPAGISESNKIGGFKVVQSDEHQVTYGCDKDGVCCAVITGNAYQSRVAIGCLNELYTDFMAKFGKDTKSAAANSLSKKSKAIMKAVSSKYEDPSKVDKTAKVLGQVDAVKGQMQSNIANMLKNTEKAESLNEKSNQLNEQASVFKKRSTDLKKQMRWKNLKMTILLALVCIAIACAIIIPLVNKAKAITGNGSGEN</sequence>
<evidence type="ECO:0008006" key="15">
    <source>
        <dbReference type="Google" id="ProtNLM"/>
    </source>
</evidence>
<dbReference type="PROSITE" id="PS50859">
    <property type="entry name" value="LONGIN"/>
    <property type="match status" value="1"/>
</dbReference>
<dbReference type="SMART" id="SM01270">
    <property type="entry name" value="Longin"/>
    <property type="match status" value="1"/>
</dbReference>
<dbReference type="Pfam" id="PF00957">
    <property type="entry name" value="Synaptobrevin"/>
    <property type="match status" value="1"/>
</dbReference>
<dbReference type="InterPro" id="IPR042855">
    <property type="entry name" value="V_SNARE_CC"/>
</dbReference>
<evidence type="ECO:0000256" key="3">
    <source>
        <dbReference type="ARBA" id="ARBA00022692"/>
    </source>
</evidence>
<dbReference type="InterPro" id="IPR051097">
    <property type="entry name" value="Synaptobrevin-like_transport"/>
</dbReference>
<evidence type="ECO:0000259" key="12">
    <source>
        <dbReference type="PROSITE" id="PS50892"/>
    </source>
</evidence>
<dbReference type="PRINTS" id="PR00219">
    <property type="entry name" value="SYNAPTOBREVN"/>
</dbReference>
<comment type="caution">
    <text evidence="13">The sequence shown here is derived from an EMBL/GenBank/DDBJ whole genome shotgun (WGS) entry which is preliminary data.</text>
</comment>
<evidence type="ECO:0000256" key="9">
    <source>
        <dbReference type="SAM" id="Coils"/>
    </source>
</evidence>
<dbReference type="GO" id="GO:0005737">
    <property type="term" value="C:cytoplasm"/>
    <property type="evidence" value="ECO:0007669"/>
    <property type="project" value="UniProtKB-ARBA"/>
</dbReference>
<dbReference type="SUPFAM" id="SSF64356">
    <property type="entry name" value="SNARE-like"/>
    <property type="match status" value="1"/>
</dbReference>
<dbReference type="CDD" id="cd15843">
    <property type="entry name" value="R-SNARE"/>
    <property type="match status" value="1"/>
</dbReference>
<reference evidence="13" key="1">
    <citation type="submission" date="2023-08" db="EMBL/GenBank/DDBJ databases">
        <authorList>
            <person name="Audoor S."/>
            <person name="Bilcke G."/>
        </authorList>
    </citation>
    <scope>NUCLEOTIDE SEQUENCE</scope>
</reference>
<dbReference type="AlphaFoldDB" id="A0AAD2FR66"/>
<organism evidence="13 14">
    <name type="scientific">Cylindrotheca closterium</name>
    <dbReference type="NCBI Taxonomy" id="2856"/>
    <lineage>
        <taxon>Eukaryota</taxon>
        <taxon>Sar</taxon>
        <taxon>Stramenopiles</taxon>
        <taxon>Ochrophyta</taxon>
        <taxon>Bacillariophyta</taxon>
        <taxon>Bacillariophyceae</taxon>
        <taxon>Bacillariophycidae</taxon>
        <taxon>Bacillariales</taxon>
        <taxon>Bacillariaceae</taxon>
        <taxon>Cylindrotheca</taxon>
    </lineage>
</organism>
<keyword evidence="6 10" id="KW-0472">Membrane</keyword>
<dbReference type="InterPro" id="IPR001388">
    <property type="entry name" value="Synaptobrevin-like"/>
</dbReference>
<evidence type="ECO:0000313" key="14">
    <source>
        <dbReference type="Proteomes" id="UP001295423"/>
    </source>
</evidence>
<evidence type="ECO:0000256" key="1">
    <source>
        <dbReference type="ARBA" id="ARBA00008025"/>
    </source>
</evidence>
<dbReference type="Pfam" id="PF13774">
    <property type="entry name" value="Longin"/>
    <property type="match status" value="1"/>
</dbReference>